<evidence type="ECO:0000256" key="2">
    <source>
        <dbReference type="ARBA" id="ARBA00022980"/>
    </source>
</evidence>
<proteinExistence type="inferred from homology"/>
<dbReference type="EMBL" id="JAGPXD010000002">
    <property type="protein sequence ID" value="KAH7366881.1"/>
    <property type="molecule type" value="Genomic_DNA"/>
</dbReference>
<protein>
    <submittedName>
        <fullName evidence="4">Ribosomal L28 family protein</fullName>
    </submittedName>
</protein>
<evidence type="ECO:0000256" key="1">
    <source>
        <dbReference type="ARBA" id="ARBA00008760"/>
    </source>
</evidence>
<evidence type="ECO:0000256" key="3">
    <source>
        <dbReference type="ARBA" id="ARBA00023274"/>
    </source>
</evidence>
<dbReference type="InterPro" id="IPR037147">
    <property type="entry name" value="Ribosomal_bL28_sf"/>
</dbReference>
<name>A0A8K0TJV2_9PEZI</name>
<gene>
    <name evidence="4" type="ORF">B0T11DRAFT_294778</name>
</gene>
<keyword evidence="2" id="KW-0689">Ribosomal protein</keyword>
<dbReference type="InterPro" id="IPR026569">
    <property type="entry name" value="Ribosomal_bL28"/>
</dbReference>
<evidence type="ECO:0000313" key="5">
    <source>
        <dbReference type="Proteomes" id="UP000813385"/>
    </source>
</evidence>
<dbReference type="AlphaFoldDB" id="A0A8K0TJV2"/>
<keyword evidence="5" id="KW-1185">Reference proteome</keyword>
<dbReference type="GO" id="GO:0005762">
    <property type="term" value="C:mitochondrial large ribosomal subunit"/>
    <property type="evidence" value="ECO:0007669"/>
    <property type="project" value="TreeGrafter"/>
</dbReference>
<comment type="similarity">
    <text evidence="1">Belongs to the bacterial ribosomal protein bL28 family.</text>
</comment>
<reference evidence="4" key="1">
    <citation type="journal article" date="2021" name="Nat. Commun.">
        <title>Genetic determinants of endophytism in the Arabidopsis root mycobiome.</title>
        <authorList>
            <person name="Mesny F."/>
            <person name="Miyauchi S."/>
            <person name="Thiergart T."/>
            <person name="Pickel B."/>
            <person name="Atanasova L."/>
            <person name="Karlsson M."/>
            <person name="Huettel B."/>
            <person name="Barry K.W."/>
            <person name="Haridas S."/>
            <person name="Chen C."/>
            <person name="Bauer D."/>
            <person name="Andreopoulos W."/>
            <person name="Pangilinan J."/>
            <person name="LaButti K."/>
            <person name="Riley R."/>
            <person name="Lipzen A."/>
            <person name="Clum A."/>
            <person name="Drula E."/>
            <person name="Henrissat B."/>
            <person name="Kohler A."/>
            <person name="Grigoriev I.V."/>
            <person name="Martin F.M."/>
            <person name="Hacquard S."/>
        </authorList>
    </citation>
    <scope>NUCLEOTIDE SEQUENCE</scope>
    <source>
        <strain evidence="4">MPI-CAGE-AT-0016</strain>
    </source>
</reference>
<organism evidence="4 5">
    <name type="scientific">Plectosphaerella cucumerina</name>
    <dbReference type="NCBI Taxonomy" id="40658"/>
    <lineage>
        <taxon>Eukaryota</taxon>
        <taxon>Fungi</taxon>
        <taxon>Dikarya</taxon>
        <taxon>Ascomycota</taxon>
        <taxon>Pezizomycotina</taxon>
        <taxon>Sordariomycetes</taxon>
        <taxon>Hypocreomycetidae</taxon>
        <taxon>Glomerellales</taxon>
        <taxon>Plectosphaerellaceae</taxon>
        <taxon>Plectosphaerella</taxon>
    </lineage>
</organism>
<comment type="caution">
    <text evidence="4">The sequence shown here is derived from an EMBL/GenBank/DDBJ whole genome shotgun (WGS) entry which is preliminary data.</text>
</comment>
<dbReference type="PANTHER" id="PTHR13528:SF2">
    <property type="entry name" value="LARGE RIBOSOMAL SUBUNIT PROTEIN BL28M"/>
    <property type="match status" value="1"/>
</dbReference>
<sequence>MSAFAAAQRGSASLRGLTTTLRTISLSSSTASPAFSSRTAPAAAFSTTTAKQTKTIQMHLIPSEAAPEYPYGPRRIYKQSNSGLHGTLRPRVGCNVSEDHHVRTPRMWRPNIHRKRIWSDSLNCWVRTRLSMRVLRTIRKEGGLDNYVLGIKASRIKELGPGGWRLRWLVMQTRAVREKHAAERERLGVQPATADEFSDPALAIDKDELVHIMLDSATPGPLGKKSRDFIEKRAMQFASAQMASQMAAETLSGEFALGEEAELADELLVPETVEEEEAFHGKDGEAKRP</sequence>
<keyword evidence="3" id="KW-0687">Ribonucleoprotein</keyword>
<dbReference type="InterPro" id="IPR034704">
    <property type="entry name" value="Ribosomal_bL28/bL31-like_sf"/>
</dbReference>
<dbReference type="Pfam" id="PF00830">
    <property type="entry name" value="Ribosomal_L28"/>
    <property type="match status" value="1"/>
</dbReference>
<dbReference type="SUPFAM" id="SSF143800">
    <property type="entry name" value="L28p-like"/>
    <property type="match status" value="1"/>
</dbReference>
<dbReference type="Proteomes" id="UP000813385">
    <property type="component" value="Unassembled WGS sequence"/>
</dbReference>
<dbReference type="OrthoDB" id="361870at2759"/>
<accession>A0A8K0TJV2</accession>
<evidence type="ECO:0000313" key="4">
    <source>
        <dbReference type="EMBL" id="KAH7366881.1"/>
    </source>
</evidence>
<dbReference type="PANTHER" id="PTHR13528">
    <property type="entry name" value="39S RIBOSOMAL PROTEIN L28, MITOCHONDRIAL"/>
    <property type="match status" value="1"/>
</dbReference>
<dbReference type="Gene3D" id="2.30.170.40">
    <property type="entry name" value="Ribosomal protein L28/L24"/>
    <property type="match status" value="1"/>
</dbReference>
<dbReference type="GO" id="GO:0003735">
    <property type="term" value="F:structural constituent of ribosome"/>
    <property type="evidence" value="ECO:0007669"/>
    <property type="project" value="InterPro"/>
</dbReference>